<accession>A0ACC2IDN0</accession>
<name>A0ACC2IDN0_9PLEO</name>
<protein>
    <submittedName>
        <fullName evidence="1">Uncharacterized protein</fullName>
    </submittedName>
</protein>
<reference evidence="1" key="1">
    <citation type="submission" date="2022-11" db="EMBL/GenBank/DDBJ databases">
        <title>Genome Sequence of Boeremia exigua.</title>
        <authorList>
            <person name="Buettner E."/>
        </authorList>
    </citation>
    <scope>NUCLEOTIDE SEQUENCE</scope>
    <source>
        <strain evidence="1">CU02</strain>
    </source>
</reference>
<gene>
    <name evidence="1" type="ORF">OPT61_g4620</name>
</gene>
<organism evidence="1 2">
    <name type="scientific">Boeremia exigua</name>
    <dbReference type="NCBI Taxonomy" id="749465"/>
    <lineage>
        <taxon>Eukaryota</taxon>
        <taxon>Fungi</taxon>
        <taxon>Dikarya</taxon>
        <taxon>Ascomycota</taxon>
        <taxon>Pezizomycotina</taxon>
        <taxon>Dothideomycetes</taxon>
        <taxon>Pleosporomycetidae</taxon>
        <taxon>Pleosporales</taxon>
        <taxon>Pleosporineae</taxon>
        <taxon>Didymellaceae</taxon>
        <taxon>Boeremia</taxon>
    </lineage>
</organism>
<evidence type="ECO:0000313" key="1">
    <source>
        <dbReference type="EMBL" id="KAJ8113197.1"/>
    </source>
</evidence>
<proteinExistence type="predicted"/>
<comment type="caution">
    <text evidence="1">The sequence shown here is derived from an EMBL/GenBank/DDBJ whole genome shotgun (WGS) entry which is preliminary data.</text>
</comment>
<dbReference type="Proteomes" id="UP001153331">
    <property type="component" value="Unassembled WGS sequence"/>
</dbReference>
<sequence>MRFTNFAQALLLSTIVSALPEVKRAAKLPLSTKGRDIIDANGDVFHFMSTNWPGHQEVMVPEGLQHSSIKDIVSWFPKFGLNSVRLTFAIEMIDDYLSNSTSQTLEKSFINSLGETNGTIVLNQILEKNPEFTKDTTRFEVWDAVAKELANQGVIIHLDNHVSKAFWCCADNDGNGWFGERFFDVAKWKRGLAFLAGHVSIIANVCKRRRADSHQARKNWPTYSSMGLRNELRPGANADPVDWVTWYEHMTSAAQAVYEADPDGLIFFSGLAYDTYIDPIPLGKTLRGTAGKPSANKTAVFKPEDFDYKDKIVLEIHKYDFGATQDDCETFKSKWYKQGFQSVNPDDPATKYLFPMVISEWGFIHNGVYWNQTTYAKCLVEMVKQYKVSWMHWELSGSFYLQTRPGRQPQETIQGLEEFWGLLDYNWTSIRSPITLENSLYKMIGALN</sequence>
<evidence type="ECO:0000313" key="2">
    <source>
        <dbReference type="Proteomes" id="UP001153331"/>
    </source>
</evidence>
<keyword evidence="2" id="KW-1185">Reference proteome</keyword>
<dbReference type="EMBL" id="JAPHNI010000269">
    <property type="protein sequence ID" value="KAJ8113197.1"/>
    <property type="molecule type" value="Genomic_DNA"/>
</dbReference>